<dbReference type="STRING" id="81824.A9URN9"/>
<gene>
    <name evidence="4" type="ORF">MONBRDRAFT_3176</name>
</gene>
<evidence type="ECO:0000256" key="1">
    <source>
        <dbReference type="ARBA" id="ARBA00022884"/>
    </source>
</evidence>
<protein>
    <recommendedName>
        <fullName evidence="3">RRM domain-containing protein</fullName>
    </recommendedName>
</protein>
<accession>A9URN9</accession>
<dbReference type="RefSeq" id="XP_001742926.1">
    <property type="nucleotide sequence ID" value="XM_001742874.1"/>
</dbReference>
<dbReference type="CDD" id="cd12306">
    <property type="entry name" value="RRM_II_PABPs"/>
    <property type="match status" value="1"/>
</dbReference>
<evidence type="ECO:0000256" key="2">
    <source>
        <dbReference type="PROSITE-ProRule" id="PRU00176"/>
    </source>
</evidence>
<name>A9URN9_MONBE</name>
<dbReference type="InterPro" id="IPR035979">
    <property type="entry name" value="RBD_domain_sf"/>
</dbReference>
<dbReference type="SUPFAM" id="SSF54928">
    <property type="entry name" value="RNA-binding domain, RBD"/>
    <property type="match status" value="1"/>
</dbReference>
<evidence type="ECO:0000259" key="3">
    <source>
        <dbReference type="PROSITE" id="PS50102"/>
    </source>
</evidence>
<dbReference type="SMART" id="SM00360">
    <property type="entry name" value="RRM"/>
    <property type="match status" value="1"/>
</dbReference>
<dbReference type="PROSITE" id="PS50102">
    <property type="entry name" value="RRM"/>
    <property type="match status" value="1"/>
</dbReference>
<reference evidence="4 5" key="1">
    <citation type="journal article" date="2008" name="Nature">
        <title>The genome of the choanoflagellate Monosiga brevicollis and the origin of metazoans.</title>
        <authorList>
            <consortium name="JGI Sequencing"/>
            <person name="King N."/>
            <person name="Westbrook M.J."/>
            <person name="Young S.L."/>
            <person name="Kuo A."/>
            <person name="Abedin M."/>
            <person name="Chapman J."/>
            <person name="Fairclough S."/>
            <person name="Hellsten U."/>
            <person name="Isogai Y."/>
            <person name="Letunic I."/>
            <person name="Marr M."/>
            <person name="Pincus D."/>
            <person name="Putnam N."/>
            <person name="Rokas A."/>
            <person name="Wright K.J."/>
            <person name="Zuzow R."/>
            <person name="Dirks W."/>
            <person name="Good M."/>
            <person name="Goodstein D."/>
            <person name="Lemons D."/>
            <person name="Li W."/>
            <person name="Lyons J.B."/>
            <person name="Morris A."/>
            <person name="Nichols S."/>
            <person name="Richter D.J."/>
            <person name="Salamov A."/>
            <person name="Bork P."/>
            <person name="Lim W.A."/>
            <person name="Manning G."/>
            <person name="Miller W.T."/>
            <person name="McGinnis W."/>
            <person name="Shapiro H."/>
            <person name="Tjian R."/>
            <person name="Grigoriev I.V."/>
            <person name="Rokhsar D."/>
        </authorList>
    </citation>
    <scope>NUCLEOTIDE SEQUENCE [LARGE SCALE GENOMIC DNA]</scope>
    <source>
        <strain evidence="5">MX1 / ATCC 50154</strain>
    </source>
</reference>
<dbReference type="InParanoid" id="A9URN9"/>
<organism evidence="4 5">
    <name type="scientific">Monosiga brevicollis</name>
    <name type="common">Choanoflagellate</name>
    <dbReference type="NCBI Taxonomy" id="81824"/>
    <lineage>
        <taxon>Eukaryota</taxon>
        <taxon>Choanoflagellata</taxon>
        <taxon>Craspedida</taxon>
        <taxon>Salpingoecidae</taxon>
        <taxon>Monosiga</taxon>
    </lineage>
</organism>
<dbReference type="OMA" id="KEWRTIH"/>
<dbReference type="PANTHER" id="PTHR23236:SF12">
    <property type="entry name" value="EUKARYOTIC INITIATION FACTOR 4B-RELATED"/>
    <property type="match status" value="1"/>
</dbReference>
<dbReference type="EMBL" id="CH991544">
    <property type="protein sequence ID" value="EDQ91640.1"/>
    <property type="molecule type" value="Genomic_DNA"/>
</dbReference>
<keyword evidence="1 2" id="KW-0694">RNA-binding</keyword>
<dbReference type="InterPro" id="IPR012677">
    <property type="entry name" value="Nucleotide-bd_a/b_plait_sf"/>
</dbReference>
<proteinExistence type="predicted"/>
<dbReference type="Gene3D" id="3.30.70.330">
    <property type="match status" value="1"/>
</dbReference>
<dbReference type="AlphaFoldDB" id="A9URN9"/>
<feature type="non-terminal residue" evidence="4">
    <location>
        <position position="95"/>
    </location>
</feature>
<feature type="non-terminal residue" evidence="4">
    <location>
        <position position="1"/>
    </location>
</feature>
<feature type="domain" description="RRM" evidence="3">
    <location>
        <begin position="11"/>
        <end position="88"/>
    </location>
</feature>
<dbReference type="eggNOG" id="KOG4209">
    <property type="taxonomic scope" value="Eukaryota"/>
</dbReference>
<dbReference type="GeneID" id="5888258"/>
<dbReference type="KEGG" id="mbr:MONBRDRAFT_3176"/>
<dbReference type="Proteomes" id="UP000001357">
    <property type="component" value="Unassembled WGS sequence"/>
</dbReference>
<evidence type="ECO:0000313" key="5">
    <source>
        <dbReference type="Proteomes" id="UP000001357"/>
    </source>
</evidence>
<dbReference type="Pfam" id="PF00076">
    <property type="entry name" value="RRM_1"/>
    <property type="match status" value="1"/>
</dbReference>
<dbReference type="InterPro" id="IPR000504">
    <property type="entry name" value="RRM_dom"/>
</dbReference>
<keyword evidence="5" id="KW-1185">Reference proteome</keyword>
<sequence length="95" mass="10677">SGESREEVDARSIYVGNVEYAATEEEIQALFKDCGVVKRIKIMRDKFTGHPKGFCYVEFAEPNAVPLAMALDESMFHGRQIKVKSKRTNLPGLAR</sequence>
<dbReference type="PANTHER" id="PTHR23236">
    <property type="entry name" value="EUKARYOTIC TRANSLATION INITIATION FACTOR 4B/4H"/>
    <property type="match status" value="1"/>
</dbReference>
<dbReference type="GO" id="GO:0003723">
    <property type="term" value="F:RNA binding"/>
    <property type="evidence" value="ECO:0007669"/>
    <property type="project" value="UniProtKB-UniRule"/>
</dbReference>
<evidence type="ECO:0000313" key="4">
    <source>
        <dbReference type="EMBL" id="EDQ91640.1"/>
    </source>
</evidence>